<dbReference type="Proteomes" id="UP000037558">
    <property type="component" value="Unassembled WGS sequence"/>
</dbReference>
<dbReference type="Pfam" id="PF11148">
    <property type="entry name" value="DUF2922"/>
    <property type="match status" value="1"/>
</dbReference>
<dbReference type="InterPro" id="IPR021321">
    <property type="entry name" value="DUF2922"/>
</dbReference>
<dbReference type="PATRIC" id="fig|284581.3.peg.2099"/>
<comment type="caution">
    <text evidence="1">The sequence shown here is derived from an EMBL/GenBank/DDBJ whole genome shotgun (WGS) entry which is preliminary data.</text>
</comment>
<proteinExistence type="predicted"/>
<dbReference type="AlphaFoldDB" id="A0A0M0L551"/>
<evidence type="ECO:0000313" key="1">
    <source>
        <dbReference type="EMBL" id="KOO46201.1"/>
    </source>
</evidence>
<accession>A0A0M0L551</accession>
<organism evidence="1 2">
    <name type="scientific">Priestia koreensis</name>
    <dbReference type="NCBI Taxonomy" id="284581"/>
    <lineage>
        <taxon>Bacteria</taxon>
        <taxon>Bacillati</taxon>
        <taxon>Bacillota</taxon>
        <taxon>Bacilli</taxon>
        <taxon>Bacillales</taxon>
        <taxon>Bacillaceae</taxon>
        <taxon>Priestia</taxon>
    </lineage>
</organism>
<protein>
    <recommendedName>
        <fullName evidence="3">DUF2922 domain-containing protein</fullName>
    </recommendedName>
</protein>
<keyword evidence="2" id="KW-1185">Reference proteome</keyword>
<reference evidence="2" key="1">
    <citation type="submission" date="2015-08" db="EMBL/GenBank/DDBJ databases">
        <title>Fjat-14210 dsm16467.</title>
        <authorList>
            <person name="Liu B."/>
            <person name="Wang J."/>
            <person name="Zhu Y."/>
            <person name="Liu G."/>
            <person name="Chen Q."/>
            <person name="Chen Z."/>
            <person name="Lan J."/>
            <person name="Che J."/>
            <person name="Ge C."/>
            <person name="Shi H."/>
            <person name="Pan Z."/>
            <person name="Liu X."/>
        </authorList>
    </citation>
    <scope>NUCLEOTIDE SEQUENCE [LARGE SCALE GENOMIC DNA]</scope>
    <source>
        <strain evidence="2">DSM 16467</strain>
    </source>
</reference>
<dbReference type="STRING" id="284581.AMD01_10070"/>
<evidence type="ECO:0000313" key="2">
    <source>
        <dbReference type="Proteomes" id="UP000037558"/>
    </source>
</evidence>
<gene>
    <name evidence="1" type="ORF">AMD01_10070</name>
</gene>
<dbReference type="OrthoDB" id="2454247at2"/>
<evidence type="ECO:0008006" key="3">
    <source>
        <dbReference type="Google" id="ProtNLM"/>
    </source>
</evidence>
<dbReference type="RefSeq" id="WP_053401272.1">
    <property type="nucleotide sequence ID" value="NZ_JAUKEN010000001.1"/>
</dbReference>
<name>A0A0M0L551_9BACI</name>
<dbReference type="EMBL" id="LILC01000013">
    <property type="protein sequence ID" value="KOO46201.1"/>
    <property type="molecule type" value="Genomic_DNA"/>
</dbReference>
<sequence length="71" mass="7449">MAKTLMLDFTTEGNKTASLSLEYPKDSLNPAVVTAAMNQIIAANIIRTASGDLVGIKGARVVDRNVSTVLA</sequence>